<dbReference type="InterPro" id="IPR001245">
    <property type="entry name" value="Ser-Thr/Tyr_kinase_cat_dom"/>
</dbReference>
<evidence type="ECO:0000256" key="2">
    <source>
        <dbReference type="ARBA" id="ARBA00012483"/>
    </source>
</evidence>
<organism evidence="6 8">
    <name type="scientific">Vanilla planifolia</name>
    <name type="common">Vanilla</name>
    <dbReference type="NCBI Taxonomy" id="51239"/>
    <lineage>
        <taxon>Eukaryota</taxon>
        <taxon>Viridiplantae</taxon>
        <taxon>Streptophyta</taxon>
        <taxon>Embryophyta</taxon>
        <taxon>Tracheophyta</taxon>
        <taxon>Spermatophyta</taxon>
        <taxon>Magnoliopsida</taxon>
        <taxon>Liliopsida</taxon>
        <taxon>Asparagales</taxon>
        <taxon>Orchidaceae</taxon>
        <taxon>Vanilloideae</taxon>
        <taxon>Vanilleae</taxon>
        <taxon>Vanilla</taxon>
    </lineage>
</organism>
<keyword evidence="8" id="KW-1185">Reference proteome</keyword>
<dbReference type="Proteomes" id="UP000636800">
    <property type="component" value="Chromosome 6"/>
</dbReference>
<keyword evidence="3" id="KW-0833">Ubl conjugation pathway</keyword>
<dbReference type="InterPro" id="IPR051348">
    <property type="entry name" value="U-box_ubiquitin_ligases"/>
</dbReference>
<evidence type="ECO:0000313" key="7">
    <source>
        <dbReference type="EMBL" id="KAG0477899.1"/>
    </source>
</evidence>
<comment type="caution">
    <text evidence="6">The sequence shown here is derived from an EMBL/GenBank/DDBJ whole genome shotgun (WGS) entry which is preliminary data.</text>
</comment>
<evidence type="ECO:0000259" key="5">
    <source>
        <dbReference type="Pfam" id="PF07714"/>
    </source>
</evidence>
<dbReference type="EMBL" id="JADCNM010000006">
    <property type="protein sequence ID" value="KAG0477899.1"/>
    <property type="molecule type" value="Genomic_DNA"/>
</dbReference>
<dbReference type="SUPFAM" id="SSF56112">
    <property type="entry name" value="Protein kinase-like (PK-like)"/>
    <property type="match status" value="1"/>
</dbReference>
<evidence type="ECO:0000313" key="9">
    <source>
        <dbReference type="Proteomes" id="UP000639772"/>
    </source>
</evidence>
<dbReference type="Gene3D" id="1.10.510.10">
    <property type="entry name" value="Transferase(Phosphotransferase) domain 1"/>
    <property type="match status" value="1"/>
</dbReference>
<dbReference type="InterPro" id="IPR011009">
    <property type="entry name" value="Kinase-like_dom_sf"/>
</dbReference>
<evidence type="ECO:0000256" key="1">
    <source>
        <dbReference type="ARBA" id="ARBA00000900"/>
    </source>
</evidence>
<evidence type="ECO:0000313" key="6">
    <source>
        <dbReference type="EMBL" id="KAG0476187.1"/>
    </source>
</evidence>
<dbReference type="Pfam" id="PF07714">
    <property type="entry name" value="PK_Tyr_Ser-Thr"/>
    <property type="match status" value="1"/>
</dbReference>
<dbReference type="Proteomes" id="UP000639772">
    <property type="component" value="Chromosome 6"/>
</dbReference>
<protein>
    <recommendedName>
        <fullName evidence="2">RING-type E3 ubiquitin transferase</fullName>
        <ecNumber evidence="2">2.3.2.27</ecNumber>
    </recommendedName>
</protein>
<gene>
    <name evidence="7" type="ORF">HPP92_012618</name>
    <name evidence="6" type="ORF">HPP92_013028</name>
</gene>
<dbReference type="OrthoDB" id="4062651at2759"/>
<dbReference type="PANTHER" id="PTHR45647:SF139">
    <property type="entry name" value="OS02G0152300 PROTEIN"/>
    <property type="match status" value="1"/>
</dbReference>
<name>A0A835QYL9_VANPL</name>
<sequence>MKSSPSSFAYIDPESQRTGSMSMESDVYALGVFLLQLITAAPPMGLVQKVRRAVDVCKIRAVADANLSAGPVEGLTELANLALSCTEIVAKDRTDLVSIVIPALKWSTDLNQ</sequence>
<dbReference type="AlphaFoldDB" id="A0A835QYL9"/>
<dbReference type="EMBL" id="JADCNL010000006">
    <property type="protein sequence ID" value="KAG0476187.1"/>
    <property type="molecule type" value="Genomic_DNA"/>
</dbReference>
<evidence type="ECO:0000256" key="4">
    <source>
        <dbReference type="SAM" id="MobiDB-lite"/>
    </source>
</evidence>
<accession>A0A835QYL9</accession>
<dbReference type="GO" id="GO:0004672">
    <property type="term" value="F:protein kinase activity"/>
    <property type="evidence" value="ECO:0007669"/>
    <property type="project" value="InterPro"/>
</dbReference>
<comment type="catalytic activity">
    <reaction evidence="1">
        <text>S-ubiquitinyl-[E2 ubiquitin-conjugating enzyme]-L-cysteine + [acceptor protein]-L-lysine = [E2 ubiquitin-conjugating enzyme]-L-cysteine + N(6)-ubiquitinyl-[acceptor protein]-L-lysine.</text>
        <dbReference type="EC" id="2.3.2.27"/>
    </reaction>
</comment>
<feature type="region of interest" description="Disordered" evidence="4">
    <location>
        <begin position="1"/>
        <end position="20"/>
    </location>
</feature>
<evidence type="ECO:0000313" key="8">
    <source>
        <dbReference type="Proteomes" id="UP000636800"/>
    </source>
</evidence>
<feature type="domain" description="Serine-threonine/tyrosine-protein kinase catalytic" evidence="5">
    <location>
        <begin position="6"/>
        <end position="100"/>
    </location>
</feature>
<proteinExistence type="predicted"/>
<evidence type="ECO:0000256" key="3">
    <source>
        <dbReference type="ARBA" id="ARBA00022786"/>
    </source>
</evidence>
<dbReference type="EC" id="2.3.2.27" evidence="2"/>
<dbReference type="GO" id="GO:0061630">
    <property type="term" value="F:ubiquitin protein ligase activity"/>
    <property type="evidence" value="ECO:0007669"/>
    <property type="project" value="UniProtKB-EC"/>
</dbReference>
<reference evidence="8 9" key="1">
    <citation type="journal article" date="2020" name="Nat. Food">
        <title>A phased Vanilla planifolia genome enables genetic improvement of flavour and production.</title>
        <authorList>
            <person name="Hasing T."/>
            <person name="Tang H."/>
            <person name="Brym M."/>
            <person name="Khazi F."/>
            <person name="Huang T."/>
            <person name="Chambers A.H."/>
        </authorList>
    </citation>
    <scope>NUCLEOTIDE SEQUENCE [LARGE SCALE GENOMIC DNA]</scope>
    <source>
        <tissue evidence="6">Leaf</tissue>
    </source>
</reference>
<dbReference type="PANTHER" id="PTHR45647">
    <property type="entry name" value="OS02G0152300 PROTEIN"/>
    <property type="match status" value="1"/>
</dbReference>